<keyword evidence="3" id="KW-0949">S-adenosyl-L-methionine</keyword>
<dbReference type="GO" id="GO:0009717">
    <property type="term" value="P:isoflavonoid biosynthetic process"/>
    <property type="evidence" value="ECO:0007669"/>
    <property type="project" value="UniProtKB-ARBA"/>
</dbReference>
<dbReference type="InterPro" id="IPR036390">
    <property type="entry name" value="WH_DNA-bd_sf"/>
</dbReference>
<dbReference type="Gene3D" id="1.10.10.10">
    <property type="entry name" value="Winged helix-like DNA-binding domain superfamily/Winged helix DNA-binding domain"/>
    <property type="match status" value="1"/>
</dbReference>
<evidence type="ECO:0000259" key="4">
    <source>
        <dbReference type="Pfam" id="PF08100"/>
    </source>
</evidence>
<protein>
    <submittedName>
        <fullName evidence="5">Trans-resveratrol di-O-methyltransferase</fullName>
    </submittedName>
</protein>
<reference evidence="5 6" key="1">
    <citation type="journal article" date="2018" name="PLoS Genet.">
        <title>Population sequencing reveals clonal diversity and ancestral inbreeding in the grapevine cultivar Chardonnay.</title>
        <authorList>
            <person name="Roach M.J."/>
            <person name="Johnson D.L."/>
            <person name="Bohlmann J."/>
            <person name="van Vuuren H.J."/>
            <person name="Jones S.J."/>
            <person name="Pretorius I.S."/>
            <person name="Schmidt S.A."/>
            <person name="Borneman A.R."/>
        </authorList>
    </citation>
    <scope>NUCLEOTIDE SEQUENCE [LARGE SCALE GENOMIC DNA]</scope>
    <source>
        <strain evidence="6">cv. Chardonnay</strain>
        <tissue evidence="5">Leaf</tissue>
    </source>
</reference>
<feature type="domain" description="O-methyltransferase dimerisation" evidence="4">
    <location>
        <begin position="20"/>
        <end position="110"/>
    </location>
</feature>
<dbReference type="GO" id="GO:0046983">
    <property type="term" value="F:protein dimerization activity"/>
    <property type="evidence" value="ECO:0007669"/>
    <property type="project" value="InterPro"/>
</dbReference>
<gene>
    <name evidence="5" type="primary">ROMT_27</name>
    <name evidence="5" type="ORF">CK203_084469</name>
</gene>
<keyword evidence="2 5" id="KW-0808">Transferase</keyword>
<organism evidence="5 6">
    <name type="scientific">Vitis vinifera</name>
    <name type="common">Grape</name>
    <dbReference type="NCBI Taxonomy" id="29760"/>
    <lineage>
        <taxon>Eukaryota</taxon>
        <taxon>Viridiplantae</taxon>
        <taxon>Streptophyta</taxon>
        <taxon>Embryophyta</taxon>
        <taxon>Tracheophyta</taxon>
        <taxon>Spermatophyta</taxon>
        <taxon>Magnoliopsida</taxon>
        <taxon>eudicotyledons</taxon>
        <taxon>Gunneridae</taxon>
        <taxon>Pentapetalae</taxon>
        <taxon>rosids</taxon>
        <taxon>Vitales</taxon>
        <taxon>Vitaceae</taxon>
        <taxon>Viteae</taxon>
        <taxon>Vitis</taxon>
    </lineage>
</organism>
<keyword evidence="1 5" id="KW-0489">Methyltransferase</keyword>
<dbReference type="InterPro" id="IPR012967">
    <property type="entry name" value="COMT_dimerisation"/>
</dbReference>
<evidence type="ECO:0000256" key="1">
    <source>
        <dbReference type="ARBA" id="ARBA00022603"/>
    </source>
</evidence>
<dbReference type="Proteomes" id="UP000288805">
    <property type="component" value="Unassembled WGS sequence"/>
</dbReference>
<dbReference type="AlphaFoldDB" id="A0A438EG71"/>
<dbReference type="GO" id="GO:0032259">
    <property type="term" value="P:methylation"/>
    <property type="evidence" value="ECO:0007669"/>
    <property type="project" value="UniProtKB-KW"/>
</dbReference>
<dbReference type="GO" id="GO:0008757">
    <property type="term" value="F:S-adenosylmethionine-dependent methyltransferase activity"/>
    <property type="evidence" value="ECO:0007669"/>
    <property type="project" value="UniProtKB-ARBA"/>
</dbReference>
<evidence type="ECO:0000313" key="6">
    <source>
        <dbReference type="Proteomes" id="UP000288805"/>
    </source>
</evidence>
<name>A0A438EG71_VITVI</name>
<proteinExistence type="predicted"/>
<dbReference type="SUPFAM" id="SSF46785">
    <property type="entry name" value="Winged helix' DNA-binding domain"/>
    <property type="match status" value="1"/>
</dbReference>
<dbReference type="EMBL" id="QGNW01001299">
    <property type="protein sequence ID" value="RVW46711.1"/>
    <property type="molecule type" value="Genomic_DNA"/>
</dbReference>
<sequence>MDWPNSERSSELLHAQAHVWNHIFNFINSMSLKCTCHSIRHPRHQHNHGQPMTLPEQVAELSVHPKKTRCVCRLMRILVQSGFFAAQRVRQSEQEEGYVLTNASRLLLKDDFFVTIQ</sequence>
<accession>A0A438EG71</accession>
<dbReference type="FunFam" id="1.10.10.10:FF:000213">
    <property type="entry name" value="Coniferyl alcohol 9-O-methyltransferase"/>
    <property type="match status" value="1"/>
</dbReference>
<evidence type="ECO:0000256" key="2">
    <source>
        <dbReference type="ARBA" id="ARBA00022679"/>
    </source>
</evidence>
<dbReference type="Pfam" id="PF08100">
    <property type="entry name" value="Dimerisation"/>
    <property type="match status" value="1"/>
</dbReference>
<comment type="caution">
    <text evidence="5">The sequence shown here is derived from an EMBL/GenBank/DDBJ whole genome shotgun (WGS) entry which is preliminary data.</text>
</comment>
<evidence type="ECO:0000313" key="5">
    <source>
        <dbReference type="EMBL" id="RVW46711.1"/>
    </source>
</evidence>
<dbReference type="InterPro" id="IPR036388">
    <property type="entry name" value="WH-like_DNA-bd_sf"/>
</dbReference>
<evidence type="ECO:0000256" key="3">
    <source>
        <dbReference type="ARBA" id="ARBA00022691"/>
    </source>
</evidence>